<proteinExistence type="predicted"/>
<reference evidence="1" key="1">
    <citation type="submission" date="2014-09" db="EMBL/GenBank/DDBJ databases">
        <authorList>
            <person name="Magalhaes I.L.F."/>
            <person name="Oliveira U."/>
            <person name="Santos F.R."/>
            <person name="Vidigal T.H.D.A."/>
            <person name="Brescovit A.D."/>
            <person name="Santos A.J."/>
        </authorList>
    </citation>
    <scope>NUCLEOTIDE SEQUENCE</scope>
    <source>
        <tissue evidence="1">Shoot tissue taken approximately 20 cm above the soil surface</tissue>
    </source>
</reference>
<sequence length="35" mass="4177">MRTHFLIPNSEKFLNREETDRKCQEISAKLSGHFI</sequence>
<name>A0A0A8Z1J8_ARUDO</name>
<protein>
    <submittedName>
        <fullName evidence="1">Uncharacterized protein</fullName>
    </submittedName>
</protein>
<reference evidence="1" key="2">
    <citation type="journal article" date="2015" name="Data Brief">
        <title>Shoot transcriptome of the giant reed, Arundo donax.</title>
        <authorList>
            <person name="Barrero R.A."/>
            <person name="Guerrero F.D."/>
            <person name="Moolhuijzen P."/>
            <person name="Goolsby J.A."/>
            <person name="Tidwell J."/>
            <person name="Bellgard S.E."/>
            <person name="Bellgard M.I."/>
        </authorList>
    </citation>
    <scope>NUCLEOTIDE SEQUENCE</scope>
    <source>
        <tissue evidence="1">Shoot tissue taken approximately 20 cm above the soil surface</tissue>
    </source>
</reference>
<accession>A0A0A8Z1J8</accession>
<evidence type="ECO:0000313" key="1">
    <source>
        <dbReference type="EMBL" id="JAD33289.1"/>
    </source>
</evidence>
<dbReference type="EMBL" id="GBRH01264606">
    <property type="protein sequence ID" value="JAD33289.1"/>
    <property type="molecule type" value="Transcribed_RNA"/>
</dbReference>
<organism evidence="1">
    <name type="scientific">Arundo donax</name>
    <name type="common">Giant reed</name>
    <name type="synonym">Donax arundinaceus</name>
    <dbReference type="NCBI Taxonomy" id="35708"/>
    <lineage>
        <taxon>Eukaryota</taxon>
        <taxon>Viridiplantae</taxon>
        <taxon>Streptophyta</taxon>
        <taxon>Embryophyta</taxon>
        <taxon>Tracheophyta</taxon>
        <taxon>Spermatophyta</taxon>
        <taxon>Magnoliopsida</taxon>
        <taxon>Liliopsida</taxon>
        <taxon>Poales</taxon>
        <taxon>Poaceae</taxon>
        <taxon>PACMAD clade</taxon>
        <taxon>Arundinoideae</taxon>
        <taxon>Arundineae</taxon>
        <taxon>Arundo</taxon>
    </lineage>
</organism>
<dbReference type="AlphaFoldDB" id="A0A0A8Z1J8"/>